<dbReference type="RefSeq" id="WP_183938287.1">
    <property type="nucleotide sequence ID" value="NZ_JACHBI010000005.1"/>
</dbReference>
<evidence type="ECO:0000313" key="1">
    <source>
        <dbReference type="EMBL" id="MBB5574613.1"/>
    </source>
</evidence>
<dbReference type="AlphaFoldDB" id="A0A7W8XS78"/>
<protein>
    <submittedName>
        <fullName evidence="1">Uncharacterized protein</fullName>
    </submittedName>
</protein>
<evidence type="ECO:0000313" key="2">
    <source>
        <dbReference type="Proteomes" id="UP000549882"/>
    </source>
</evidence>
<reference evidence="1 2" key="1">
    <citation type="submission" date="2020-08" db="EMBL/GenBank/DDBJ databases">
        <title>Genomic Encyclopedia of Type Strains, Phase IV (KMG-V): Genome sequencing to study the core and pangenomes of soil and plant-associated prokaryotes.</title>
        <authorList>
            <person name="Whitman W."/>
        </authorList>
    </citation>
    <scope>NUCLEOTIDE SEQUENCE [LARGE SCALE GENOMIC DNA]</scope>
    <source>
        <strain evidence="1 2">SEMIA 4064</strain>
    </source>
</reference>
<keyword evidence="2" id="KW-1185">Reference proteome</keyword>
<accession>A0A7W8XS78</accession>
<comment type="caution">
    <text evidence="1">The sequence shown here is derived from an EMBL/GenBank/DDBJ whole genome shotgun (WGS) entry which is preliminary data.</text>
</comment>
<gene>
    <name evidence="1" type="ORF">GGD50_003240</name>
</gene>
<dbReference type="EMBL" id="JACHBI010000005">
    <property type="protein sequence ID" value="MBB5574613.1"/>
    <property type="molecule type" value="Genomic_DNA"/>
</dbReference>
<proteinExistence type="predicted"/>
<sequence length="131" mass="14537">MADAVYHWQIIPRAGIGELKFGMPQPETDKYAGVYGKVLRSGSDRIPDSILQDTLAQFGNSLSEIEKQALLELYSEASPDSTSVTEVRENHGLVLRYEKDRLVEIILSIDHKLANLDAKGVFVLPPEQVLA</sequence>
<dbReference type="Proteomes" id="UP000549882">
    <property type="component" value="Unassembled WGS sequence"/>
</dbReference>
<name>A0A7W8XS78_9HYPH</name>
<organism evidence="1 2">
    <name type="scientific">Rhizobium paranaense</name>
    <dbReference type="NCBI Taxonomy" id="1650438"/>
    <lineage>
        <taxon>Bacteria</taxon>
        <taxon>Pseudomonadati</taxon>
        <taxon>Pseudomonadota</taxon>
        <taxon>Alphaproteobacteria</taxon>
        <taxon>Hyphomicrobiales</taxon>
        <taxon>Rhizobiaceae</taxon>
        <taxon>Rhizobium/Agrobacterium group</taxon>
        <taxon>Rhizobium</taxon>
    </lineage>
</organism>